<keyword evidence="10" id="KW-0175">Coiled coil</keyword>
<comment type="similarity">
    <text evidence="2 9">Belongs to the RecN family.</text>
</comment>
<comment type="function">
    <text evidence="1 9">May be involved in recombinational repair of damaged DNA.</text>
</comment>
<evidence type="ECO:0000256" key="3">
    <source>
        <dbReference type="ARBA" id="ARBA00021315"/>
    </source>
</evidence>
<dbReference type="GO" id="GO:0009432">
    <property type="term" value="P:SOS response"/>
    <property type="evidence" value="ECO:0007669"/>
    <property type="project" value="TreeGrafter"/>
</dbReference>
<reference evidence="12 14" key="1">
    <citation type="submission" date="2017-12" db="EMBL/GenBank/DDBJ databases">
        <title>Complete genome sequence of Herbivorax saccincola GGR1, a novel Cellulosome-producing hydrolytic bacterium in a thermophilic biogas plant, established by Illumina and Nanopore MinION sequencing.</title>
        <authorList>
            <person name="Pechtl A."/>
            <person name="Ruckert C."/>
            <person name="Koeck D.E."/>
            <person name="Maus I."/>
            <person name="Winkler A."/>
            <person name="Kalinowski J."/>
            <person name="Puhler A."/>
            <person name="Schwarz W.W."/>
            <person name="Zverlov V.V."/>
            <person name="Schluter A."/>
            <person name="Liebl W."/>
        </authorList>
    </citation>
    <scope>NUCLEOTIDE SEQUENCE [LARGE SCALE GENOMIC DNA]</scope>
    <source>
        <strain evidence="12">GGR1</strain>
        <strain evidence="14">SR1</strain>
    </source>
</reference>
<protein>
    <recommendedName>
        <fullName evidence="3 9">DNA repair protein RecN</fullName>
    </recommendedName>
    <alternativeName>
        <fullName evidence="8 9">Recombination protein N</fullName>
    </alternativeName>
</protein>
<evidence type="ECO:0000256" key="9">
    <source>
        <dbReference type="PIRNR" id="PIRNR003128"/>
    </source>
</evidence>
<keyword evidence="4" id="KW-0547">Nucleotide-binding</keyword>
<keyword evidence="7 9" id="KW-0234">DNA repair</keyword>
<dbReference type="SUPFAM" id="SSF52540">
    <property type="entry name" value="P-loop containing nucleoside triphosphate hydrolases"/>
    <property type="match status" value="2"/>
</dbReference>
<dbReference type="EMBL" id="CP025197">
    <property type="protein sequence ID" value="AUG57875.1"/>
    <property type="molecule type" value="Genomic_DNA"/>
</dbReference>
<dbReference type="CDD" id="cd03241">
    <property type="entry name" value="ABC_RecN"/>
    <property type="match status" value="2"/>
</dbReference>
<keyword evidence="5 9" id="KW-0227">DNA damage</keyword>
<accession>A0A2K9EF74</accession>
<evidence type="ECO:0000313" key="13">
    <source>
        <dbReference type="EMBL" id="PQQ67776.1"/>
    </source>
</evidence>
<dbReference type="GO" id="GO:0005524">
    <property type="term" value="F:ATP binding"/>
    <property type="evidence" value="ECO:0007669"/>
    <property type="project" value="UniProtKB-KW"/>
</dbReference>
<dbReference type="NCBIfam" id="TIGR00634">
    <property type="entry name" value="recN"/>
    <property type="match status" value="1"/>
</dbReference>
<evidence type="ECO:0000256" key="10">
    <source>
        <dbReference type="SAM" id="Coils"/>
    </source>
</evidence>
<dbReference type="FunFam" id="3.40.50.300:FF:000356">
    <property type="entry name" value="DNA repair protein RecN"/>
    <property type="match status" value="1"/>
</dbReference>
<keyword evidence="14" id="KW-1185">Reference proteome</keyword>
<dbReference type="AlphaFoldDB" id="A0A2K9EF74"/>
<evidence type="ECO:0000256" key="6">
    <source>
        <dbReference type="ARBA" id="ARBA00022840"/>
    </source>
</evidence>
<sequence>MLRQLEIKNIAIIDKLSIELGHGLNVLTGETGAGKSIIIDSINAITGQRLSKDLIRTGEDKALVEAIFEVEKSHLSDLYECYGIEPEEDGVLVISREFTRSGKNTCRINGKISTVSMLKKFGERLIDVHGQHDNQSLLRSESHIDLLDSFAGEKMHKLKKEYSVHLDSYKKIKKRISDLEGNSGERERKIDLLKYQIDEIQSAGLKADEEQQLEKEKEILLNSEKIIKVFSNAYEVLGLGSKTGEAVLDRINEVVFELNNIKEFDKAFAEIARRLESIVYELEDIVSEVRAKRDDIEFDANALEQIEERLGVIYKLKKKYGNSIEEILNFMEDAQKQLDEITNNEEILEKLNGDLERENEILYNLAKEMNGERKKAAKLIEDKICHELDVLEMKNAKFRVKIEFDERENKDEISYKENGLDKVEFLISTNPGEPLKPLSKIASGGEMSRIMLAIKTILANVDEIPTLIFDEIDIGISGKAAQRVGERLSYISKNHQVISVTHLAQIACMADYNYYIEKVTEKEKTKTKVTRLEGDEIKKEIARIIGGENISEITIKHAEEMLEASRKYKGQL</sequence>
<name>A0A2K9EF74_9FIRM</name>
<dbReference type="PANTHER" id="PTHR11059">
    <property type="entry name" value="DNA REPAIR PROTEIN RECN"/>
    <property type="match status" value="1"/>
</dbReference>
<reference evidence="13 15" key="2">
    <citation type="journal article" date="2018" name="Syst. Appl. Microbiol.">
        <title>Characterization and high-quality draft genome sequence of Herbivorax saccincola A7, an anaerobic, alkaliphilic, thermophilic, cellulolytic, and xylanolytic bacterium.</title>
        <authorList>
            <person name="Aikawa S."/>
            <person name="Baramee S."/>
            <person name="Sermsathanaswadi J."/>
            <person name="Thianheng P."/>
            <person name="Tachaapaikoon C."/>
            <person name="Shikata A."/>
            <person name="Waeonukul R."/>
            <person name="Pason P."/>
            <person name="Ratanakhanokchai K."/>
            <person name="Kosugi A."/>
        </authorList>
    </citation>
    <scope>NUCLEOTIDE SEQUENCE [LARGE SCALE GENOMIC DNA]</scope>
    <source>
        <strain evidence="13 15">A7</strain>
    </source>
</reference>
<dbReference type="OrthoDB" id="9806954at2"/>
<evidence type="ECO:0000256" key="7">
    <source>
        <dbReference type="ARBA" id="ARBA00023204"/>
    </source>
</evidence>
<dbReference type="Proteomes" id="UP000233534">
    <property type="component" value="Chromosome"/>
</dbReference>
<evidence type="ECO:0000259" key="11">
    <source>
        <dbReference type="Pfam" id="PF02463"/>
    </source>
</evidence>
<dbReference type="GO" id="GO:0006281">
    <property type="term" value="P:DNA repair"/>
    <property type="evidence" value="ECO:0007669"/>
    <property type="project" value="UniProtKB-KW"/>
</dbReference>
<evidence type="ECO:0000256" key="4">
    <source>
        <dbReference type="ARBA" id="ARBA00022741"/>
    </source>
</evidence>
<evidence type="ECO:0000313" key="15">
    <source>
        <dbReference type="Proteomes" id="UP000239720"/>
    </source>
</evidence>
<dbReference type="GO" id="GO:0006310">
    <property type="term" value="P:DNA recombination"/>
    <property type="evidence" value="ECO:0007669"/>
    <property type="project" value="InterPro"/>
</dbReference>
<gene>
    <name evidence="12" type="primary">recN</name>
    <name evidence="13" type="ORF">B9R14_14135</name>
    <name evidence="12" type="ORF">HVS_09890</name>
</gene>
<dbReference type="PANTHER" id="PTHR11059:SF0">
    <property type="entry name" value="DNA REPAIR PROTEIN RECN"/>
    <property type="match status" value="1"/>
</dbReference>
<evidence type="ECO:0000313" key="12">
    <source>
        <dbReference type="EMBL" id="AUG57875.1"/>
    </source>
</evidence>
<dbReference type="Pfam" id="PF02463">
    <property type="entry name" value="SMC_N"/>
    <property type="match status" value="1"/>
</dbReference>
<organism evidence="12 14">
    <name type="scientific">Acetivibrio saccincola</name>
    <dbReference type="NCBI Taxonomy" id="1677857"/>
    <lineage>
        <taxon>Bacteria</taxon>
        <taxon>Bacillati</taxon>
        <taxon>Bacillota</taxon>
        <taxon>Clostridia</taxon>
        <taxon>Eubacteriales</taxon>
        <taxon>Oscillospiraceae</taxon>
        <taxon>Acetivibrio</taxon>
    </lineage>
</organism>
<dbReference type="PIRSF" id="PIRSF003128">
    <property type="entry name" value="RecN"/>
    <property type="match status" value="1"/>
</dbReference>
<evidence type="ECO:0000256" key="5">
    <source>
        <dbReference type="ARBA" id="ARBA00022763"/>
    </source>
</evidence>
<dbReference type="InterPro" id="IPR003395">
    <property type="entry name" value="RecF/RecN/SMC_N"/>
</dbReference>
<keyword evidence="6" id="KW-0067">ATP-binding</keyword>
<dbReference type="GO" id="GO:0043590">
    <property type="term" value="C:bacterial nucleoid"/>
    <property type="evidence" value="ECO:0007669"/>
    <property type="project" value="TreeGrafter"/>
</dbReference>
<dbReference type="EMBL" id="NEMB01000003">
    <property type="protein sequence ID" value="PQQ67776.1"/>
    <property type="molecule type" value="Genomic_DNA"/>
</dbReference>
<evidence type="ECO:0000256" key="8">
    <source>
        <dbReference type="ARBA" id="ARBA00033408"/>
    </source>
</evidence>
<dbReference type="InterPro" id="IPR004604">
    <property type="entry name" value="DNA_recomb/repair_RecN"/>
</dbReference>
<dbReference type="FunFam" id="3.40.50.300:FF:000319">
    <property type="entry name" value="DNA repair protein RecN"/>
    <property type="match status" value="1"/>
</dbReference>
<dbReference type="InterPro" id="IPR027417">
    <property type="entry name" value="P-loop_NTPase"/>
</dbReference>
<feature type="domain" description="RecF/RecN/SMC N-terminal" evidence="11">
    <location>
        <begin position="1"/>
        <end position="523"/>
    </location>
</feature>
<evidence type="ECO:0000256" key="2">
    <source>
        <dbReference type="ARBA" id="ARBA00009441"/>
    </source>
</evidence>
<dbReference type="KEGG" id="hsc:HVS_09890"/>
<proteinExistence type="inferred from homology"/>
<dbReference type="RefSeq" id="WP_101301766.1">
    <property type="nucleotide sequence ID" value="NZ_CP025197.1"/>
</dbReference>
<dbReference type="Proteomes" id="UP000239720">
    <property type="component" value="Unassembled WGS sequence"/>
</dbReference>
<evidence type="ECO:0000256" key="1">
    <source>
        <dbReference type="ARBA" id="ARBA00003618"/>
    </source>
</evidence>
<dbReference type="Gene3D" id="3.40.50.300">
    <property type="entry name" value="P-loop containing nucleotide triphosphate hydrolases"/>
    <property type="match status" value="2"/>
</dbReference>
<feature type="coiled-coil region" evidence="10">
    <location>
        <begin position="324"/>
        <end position="368"/>
    </location>
</feature>
<evidence type="ECO:0000313" key="14">
    <source>
        <dbReference type="Proteomes" id="UP000233534"/>
    </source>
</evidence>